<dbReference type="InterPro" id="IPR050194">
    <property type="entry name" value="Glycosyltransferase_grp1"/>
</dbReference>
<keyword evidence="2" id="KW-0808">Transferase</keyword>
<dbReference type="EMBL" id="RJLS01000016">
    <property type="protein sequence ID" value="RNM21885.1"/>
    <property type="molecule type" value="Genomic_DNA"/>
</dbReference>
<dbReference type="Pfam" id="PF13579">
    <property type="entry name" value="Glyco_trans_4_4"/>
    <property type="match status" value="1"/>
</dbReference>
<dbReference type="Gene3D" id="3.40.50.2000">
    <property type="entry name" value="Glycogen Phosphorylase B"/>
    <property type="match status" value="2"/>
</dbReference>
<dbReference type="SUPFAM" id="SSF53756">
    <property type="entry name" value="UDP-Glycosyltransferase/glycogen phosphorylase"/>
    <property type="match status" value="1"/>
</dbReference>
<protein>
    <submittedName>
        <fullName evidence="2">Glycosyltransferase</fullName>
    </submittedName>
</protein>
<gene>
    <name evidence="2" type="ORF">EF878_12190</name>
    <name evidence="3" type="ORF">EFS38_14770</name>
</gene>
<dbReference type="GO" id="GO:0016757">
    <property type="term" value="F:glycosyltransferase activity"/>
    <property type="evidence" value="ECO:0007669"/>
    <property type="project" value="TreeGrafter"/>
</dbReference>
<comment type="caution">
    <text evidence="2">The sequence shown here is derived from an EMBL/GenBank/DDBJ whole genome shotgun (WGS) entry which is preliminary data.</text>
</comment>
<accession>A0A3N0FZD6</accession>
<evidence type="ECO:0000313" key="3">
    <source>
        <dbReference type="EMBL" id="RNM21885.1"/>
    </source>
</evidence>
<organism evidence="2 5">
    <name type="scientific">Dickeya undicola</name>
    <dbReference type="NCBI Taxonomy" id="1577887"/>
    <lineage>
        <taxon>Bacteria</taxon>
        <taxon>Pseudomonadati</taxon>
        <taxon>Pseudomonadota</taxon>
        <taxon>Gammaproteobacteria</taxon>
        <taxon>Enterobacterales</taxon>
        <taxon>Pectobacteriaceae</taxon>
        <taxon>Dickeya</taxon>
    </lineage>
</organism>
<feature type="domain" description="Glycosyltransferase subfamily 4-like N-terminal" evidence="1">
    <location>
        <begin position="16"/>
        <end position="195"/>
    </location>
</feature>
<keyword evidence="4" id="KW-1185">Reference proteome</keyword>
<evidence type="ECO:0000259" key="1">
    <source>
        <dbReference type="Pfam" id="PF13579"/>
    </source>
</evidence>
<dbReference type="RefSeq" id="WP_033569330.1">
    <property type="nucleotide sequence ID" value="NZ_JBPWOM010000029.1"/>
</dbReference>
<dbReference type="EMBL" id="RJLR01000021">
    <property type="protein sequence ID" value="RNM05565.1"/>
    <property type="molecule type" value="Genomic_DNA"/>
</dbReference>
<dbReference type="PANTHER" id="PTHR45947">
    <property type="entry name" value="SULFOQUINOVOSYL TRANSFERASE SQD2"/>
    <property type="match status" value="1"/>
</dbReference>
<proteinExistence type="predicted"/>
<dbReference type="Proteomes" id="UP000271870">
    <property type="component" value="Unassembled WGS sequence"/>
</dbReference>
<evidence type="ECO:0000313" key="2">
    <source>
        <dbReference type="EMBL" id="RNM05565.1"/>
    </source>
</evidence>
<reference evidence="4 5" key="1">
    <citation type="submission" date="2018-11" db="EMBL/GenBank/DDBJ databases">
        <title>Characterization of surface water Dickeya isolates.</title>
        <authorList>
            <person name="Van Gijsegem F."/>
            <person name="Pedron J."/>
        </authorList>
    </citation>
    <scope>NUCLEOTIDE SEQUENCE [LARGE SCALE GENOMIC DNA]</scope>
    <source>
        <strain evidence="2 5">FVG1-MFV-O17</strain>
        <strain evidence="3 4">FVG10-MFV-A16</strain>
    </source>
</reference>
<dbReference type="Proteomes" id="UP000276061">
    <property type="component" value="Unassembled WGS sequence"/>
</dbReference>
<sequence>MRILIINTLYHPYKVGGAEVSVQLMAEALVRRQHQVQILCLTPEKQRRETVINGVAVCYVPLANHYWPFDGKKKSFFQKIRWHLKDYYNVDMRRVAMDVIQDFSPDLVHTNNIAGFSVSVWSAAKACGVKILHTSRDYYLFHHNVTLFRRGKNQDPASVGICLMSWLKRRYSHLVDGYVGISRFIFELHRNAGFFPRVYQGFIYDIVLEASHIPAEPATRGEGDNAVKRIGFIGKLAEEKGFDDFCVLARHYRDRPGYAFYAAGRITQDNPLVEVARDSGVTLLGFVSLETFMQQVDVVVLPVKWHEPFGRVVVESIFYGKVVLTNRMGAVSELSSLLPNIYFMEECSLEEVINKPIKPLGPETLYAFTPDAIAGEFEKVYVKMLIPETRRRDLLPAESNGIRK</sequence>
<dbReference type="Pfam" id="PF13692">
    <property type="entry name" value="Glyco_trans_1_4"/>
    <property type="match status" value="1"/>
</dbReference>
<dbReference type="OrthoDB" id="9768937at2"/>
<dbReference type="AlphaFoldDB" id="A0A3N0FZD6"/>
<name>A0A3N0FZD6_9GAMM</name>
<dbReference type="InterPro" id="IPR028098">
    <property type="entry name" value="Glyco_trans_4-like_N"/>
</dbReference>
<dbReference type="PANTHER" id="PTHR45947:SF3">
    <property type="entry name" value="SULFOQUINOVOSYL TRANSFERASE SQD2"/>
    <property type="match status" value="1"/>
</dbReference>
<dbReference type="CDD" id="cd03823">
    <property type="entry name" value="GT4_ExpE7-like"/>
    <property type="match status" value="1"/>
</dbReference>
<evidence type="ECO:0000313" key="4">
    <source>
        <dbReference type="Proteomes" id="UP000271870"/>
    </source>
</evidence>
<evidence type="ECO:0000313" key="5">
    <source>
        <dbReference type="Proteomes" id="UP000276061"/>
    </source>
</evidence>